<comment type="caution">
    <text evidence="2">The sequence shown here is derived from an EMBL/GenBank/DDBJ whole genome shotgun (WGS) entry which is preliminary data.</text>
</comment>
<evidence type="ECO:0000313" key="3">
    <source>
        <dbReference type="Proteomes" id="UP001412067"/>
    </source>
</evidence>
<protein>
    <recommendedName>
        <fullName evidence="1">FRIGIDA-like protein</fullName>
    </recommendedName>
</protein>
<comment type="similarity">
    <text evidence="1">Belongs to the Frigida family.</text>
</comment>
<organism evidence="2 3">
    <name type="scientific">Platanthera guangdongensis</name>
    <dbReference type="NCBI Taxonomy" id="2320717"/>
    <lineage>
        <taxon>Eukaryota</taxon>
        <taxon>Viridiplantae</taxon>
        <taxon>Streptophyta</taxon>
        <taxon>Embryophyta</taxon>
        <taxon>Tracheophyta</taxon>
        <taxon>Spermatophyta</taxon>
        <taxon>Magnoliopsida</taxon>
        <taxon>Liliopsida</taxon>
        <taxon>Asparagales</taxon>
        <taxon>Orchidaceae</taxon>
        <taxon>Orchidoideae</taxon>
        <taxon>Orchideae</taxon>
        <taxon>Orchidinae</taxon>
        <taxon>Platanthera</taxon>
    </lineage>
</organism>
<keyword evidence="1" id="KW-0221">Differentiation</keyword>
<proteinExistence type="inferred from homology"/>
<dbReference type="Proteomes" id="UP001412067">
    <property type="component" value="Unassembled WGS sequence"/>
</dbReference>
<dbReference type="InterPro" id="IPR012474">
    <property type="entry name" value="Frigida"/>
</dbReference>
<dbReference type="EMBL" id="JBBWWR010000002">
    <property type="protein sequence ID" value="KAK8970071.1"/>
    <property type="molecule type" value="Genomic_DNA"/>
</dbReference>
<keyword evidence="3" id="KW-1185">Reference proteome</keyword>
<sequence>MVGASLWLEHSHQTIFYSPFPCKRFWYLSLEHTLLRLSRFLLYHALFVHHPCLWSLATQVIELVKIGKEIDAIYIARESGLLDKFSPVPLLKSHLQNSKRSSNAMMKRNQSGAYVVCARF</sequence>
<reference evidence="2 3" key="1">
    <citation type="journal article" date="2022" name="Nat. Plants">
        <title>Genomes of leafy and leafless Platanthera orchids illuminate the evolution of mycoheterotrophy.</title>
        <authorList>
            <person name="Li M.H."/>
            <person name="Liu K.W."/>
            <person name="Li Z."/>
            <person name="Lu H.C."/>
            <person name="Ye Q.L."/>
            <person name="Zhang D."/>
            <person name="Wang J.Y."/>
            <person name="Li Y.F."/>
            <person name="Zhong Z.M."/>
            <person name="Liu X."/>
            <person name="Yu X."/>
            <person name="Liu D.K."/>
            <person name="Tu X.D."/>
            <person name="Liu B."/>
            <person name="Hao Y."/>
            <person name="Liao X.Y."/>
            <person name="Jiang Y.T."/>
            <person name="Sun W.H."/>
            <person name="Chen J."/>
            <person name="Chen Y.Q."/>
            <person name="Ai Y."/>
            <person name="Zhai J.W."/>
            <person name="Wu S.S."/>
            <person name="Zhou Z."/>
            <person name="Hsiao Y.Y."/>
            <person name="Wu W.L."/>
            <person name="Chen Y.Y."/>
            <person name="Lin Y.F."/>
            <person name="Hsu J.L."/>
            <person name="Li C.Y."/>
            <person name="Wang Z.W."/>
            <person name="Zhao X."/>
            <person name="Zhong W.Y."/>
            <person name="Ma X.K."/>
            <person name="Ma L."/>
            <person name="Huang J."/>
            <person name="Chen G.Z."/>
            <person name="Huang M.Z."/>
            <person name="Huang L."/>
            <person name="Peng D.H."/>
            <person name="Luo Y.B."/>
            <person name="Zou S.Q."/>
            <person name="Chen S.P."/>
            <person name="Lan S."/>
            <person name="Tsai W.C."/>
            <person name="Van de Peer Y."/>
            <person name="Liu Z.J."/>
        </authorList>
    </citation>
    <scope>NUCLEOTIDE SEQUENCE [LARGE SCALE GENOMIC DNA]</scope>
    <source>
        <strain evidence="2">Lor288</strain>
    </source>
</reference>
<accession>A0ABR2N303</accession>
<evidence type="ECO:0000256" key="1">
    <source>
        <dbReference type="RuleBase" id="RU364012"/>
    </source>
</evidence>
<keyword evidence="1" id="KW-0287">Flowering</keyword>
<keyword evidence="1" id="KW-0217">Developmental protein</keyword>
<gene>
    <name evidence="2" type="ORF">KSP40_PGU007640</name>
</gene>
<dbReference type="Pfam" id="PF07899">
    <property type="entry name" value="Frigida"/>
    <property type="match status" value="1"/>
</dbReference>
<evidence type="ECO:0000313" key="2">
    <source>
        <dbReference type="EMBL" id="KAK8970071.1"/>
    </source>
</evidence>
<name>A0ABR2N303_9ASPA</name>